<dbReference type="EMBL" id="CZVU01000119">
    <property type="protein sequence ID" value="CUT05411.1"/>
    <property type="molecule type" value="Genomic_DNA"/>
</dbReference>
<dbReference type="RefSeq" id="WP_072150934.1">
    <property type="nucleotide sequence ID" value="NZ_CZVU01000119.1"/>
</dbReference>
<name>A0A656DCD2_KRYT1</name>
<protein>
    <submittedName>
        <fullName evidence="1">Uncharacterized protein</fullName>
    </submittedName>
</protein>
<dbReference type="AlphaFoldDB" id="A0A656DCD2"/>
<gene>
    <name evidence="1" type="ORF">JGI24_01678</name>
</gene>
<sequence length="287" mass="33971">MKGKILFLVIIQFFYLKAQQIILPVNDNFELKVKVKVSIHPSDSSKFIYEYPIKNMPTSGQPVKYFKISNERELPWPPIVDTVFPPINWRCIPNKPSWQAEWKPDIYPILHPGDSLSGFIFHDRKLPDIGYWYSEGMDTIVFPTVIEGDVEELEDSIQKIYYNKTPFGPGKYGYTVVSGPLPPGEWNFDSTMYFVSDSGFYHLIDRVNKCFEQNWLKERAKDHLTRMYERGLRHYQNNRVEQARKVLSQIIDYLERERGNLVFDEAFYVLYYRTKFVSEHLAWPVKK</sequence>
<reference evidence="1 2" key="1">
    <citation type="submission" date="2015-11" db="EMBL/GenBank/DDBJ databases">
        <authorList>
            <person name="Varghese N."/>
        </authorList>
    </citation>
    <scope>NUCLEOTIDE SEQUENCE [LARGE SCALE GENOMIC DNA]</scope>
    <source>
        <strain evidence="1 2">JGI-24</strain>
    </source>
</reference>
<accession>A0A656DCD2</accession>
<proteinExistence type="predicted"/>
<dbReference type="Proteomes" id="UP000243065">
    <property type="component" value="Unassembled WGS sequence"/>
</dbReference>
<evidence type="ECO:0000313" key="1">
    <source>
        <dbReference type="EMBL" id="CUT05411.1"/>
    </source>
</evidence>
<organism evidence="1 2">
    <name type="scientific">Kryptobacter tengchongensis</name>
    <dbReference type="NCBI Taxonomy" id="1643429"/>
    <lineage>
        <taxon>Bacteria</taxon>
        <taxon>Pseudomonadati</taxon>
        <taxon>Candidatus Kryptoniota</taxon>
        <taxon>Candidatus Kryptobacter</taxon>
    </lineage>
</organism>
<evidence type="ECO:0000313" key="2">
    <source>
        <dbReference type="Proteomes" id="UP000243065"/>
    </source>
</evidence>
<keyword evidence="2" id="KW-1185">Reference proteome</keyword>